<evidence type="ECO:0000256" key="4">
    <source>
        <dbReference type="ARBA" id="ARBA00022833"/>
    </source>
</evidence>
<evidence type="ECO:0000256" key="9">
    <source>
        <dbReference type="ARBA" id="ARBA00023242"/>
    </source>
</evidence>
<keyword evidence="13" id="KW-1185">Reference proteome</keyword>
<dbReference type="InterPro" id="IPR013243">
    <property type="entry name" value="SCA7_dom"/>
</dbReference>
<name>A0ABM1E3Y6_PRICU</name>
<feature type="region of interest" description="Disordered" evidence="11">
    <location>
        <begin position="310"/>
        <end position="359"/>
    </location>
</feature>
<evidence type="ECO:0000256" key="7">
    <source>
        <dbReference type="ARBA" id="ARBA00023159"/>
    </source>
</evidence>
<protein>
    <recommendedName>
        <fullName evidence="10">SAGA-associated factor 11 homolog</fullName>
    </recommendedName>
</protein>
<comment type="similarity">
    <text evidence="10">Belongs to the SGF11 family.</text>
</comment>
<sequence length="359" mass="40106">MSMYGSSVVEFINSNPGSILFDDSDDQDDDAEEARLSDSPGCGSSPEPDTDMHNAVVQEIYLEILDEVILGLAFEIHRSVKLGTFFLGDSDPQSLKQFEIQEEKGRDVFGKLPMKNKNYDCVCPNCSRNLAASRFAPHLEKCMGMGRNSSRLASKRIANSGKNDSDNDENDNDRDDDWSYRADKKVRNKRKDRSNNSPRRAKASKLGCGELATIVVQSGDLPTPNYEALSWEERKLLLMQTCGVISEHTKKMCTRSHRCPMHTDEQRKSVRLFLLGQLGASQLESEEVHVDIDTYDDGDSQSLRDSLHWEVSASNNPSPADSTSTTNSTNSKKSKKSKGYRKKKNVRPPTPAIETITLN</sequence>
<keyword evidence="5 10" id="KW-0156">Chromatin regulator</keyword>
<dbReference type="HAMAP" id="MF_03047">
    <property type="entry name" value="Sgf11"/>
    <property type="match status" value="1"/>
</dbReference>
<keyword evidence="4 10" id="KW-0862">Zinc</keyword>
<evidence type="ECO:0000256" key="10">
    <source>
        <dbReference type="HAMAP-Rule" id="MF_03047"/>
    </source>
</evidence>
<feature type="compositionally biased region" description="Low complexity" evidence="11">
    <location>
        <begin position="312"/>
        <end position="331"/>
    </location>
</feature>
<gene>
    <name evidence="14 15" type="primary">LOC106808629</name>
</gene>
<evidence type="ECO:0000256" key="11">
    <source>
        <dbReference type="SAM" id="MobiDB-lite"/>
    </source>
</evidence>
<feature type="domain" description="SCA7" evidence="12">
    <location>
        <begin position="229"/>
        <end position="296"/>
    </location>
</feature>
<evidence type="ECO:0000256" key="5">
    <source>
        <dbReference type="ARBA" id="ARBA00022853"/>
    </source>
</evidence>
<evidence type="ECO:0000256" key="3">
    <source>
        <dbReference type="ARBA" id="ARBA00022771"/>
    </source>
</evidence>
<dbReference type="InterPro" id="IPR013246">
    <property type="entry name" value="SAGA_su_Sgf11"/>
</dbReference>
<evidence type="ECO:0000313" key="13">
    <source>
        <dbReference type="Proteomes" id="UP000695022"/>
    </source>
</evidence>
<evidence type="ECO:0000256" key="6">
    <source>
        <dbReference type="ARBA" id="ARBA00023015"/>
    </source>
</evidence>
<comment type="subcellular location">
    <subcellularLocation>
        <location evidence="1 10">Nucleus</location>
    </subcellularLocation>
</comment>
<keyword evidence="2 10" id="KW-0479">Metal-binding</keyword>
<keyword evidence="6 10" id="KW-0805">Transcription regulation</keyword>
<reference evidence="14 15" key="1">
    <citation type="submission" date="2025-05" db="UniProtKB">
        <authorList>
            <consortium name="RefSeq"/>
        </authorList>
    </citation>
    <scope>IDENTIFICATION</scope>
</reference>
<dbReference type="PROSITE" id="PS51505">
    <property type="entry name" value="SCA7"/>
    <property type="match status" value="1"/>
</dbReference>
<keyword evidence="9 10" id="KW-0539">Nucleus</keyword>
<evidence type="ECO:0000256" key="8">
    <source>
        <dbReference type="ARBA" id="ARBA00023163"/>
    </source>
</evidence>
<proteinExistence type="inferred from homology"/>
<dbReference type="RefSeq" id="XP_014666907.1">
    <property type="nucleotide sequence ID" value="XM_014811421.1"/>
</dbReference>
<dbReference type="InterPro" id="IPR051078">
    <property type="entry name" value="SGF11"/>
</dbReference>
<evidence type="ECO:0000256" key="1">
    <source>
        <dbReference type="ARBA" id="ARBA00004123"/>
    </source>
</evidence>
<keyword evidence="7 10" id="KW-0010">Activator</keyword>
<dbReference type="GeneID" id="106808629"/>
<keyword evidence="3 10" id="KW-0863">Zinc-finger</keyword>
<dbReference type="Proteomes" id="UP000695022">
    <property type="component" value="Unplaced"/>
</dbReference>
<evidence type="ECO:0000313" key="14">
    <source>
        <dbReference type="RefSeq" id="XP_014666906.1"/>
    </source>
</evidence>
<feature type="zinc finger region" description="SGF11-type" evidence="10">
    <location>
        <begin position="121"/>
        <end position="142"/>
    </location>
</feature>
<feature type="region of interest" description="Disordered" evidence="11">
    <location>
        <begin position="157"/>
        <end position="204"/>
    </location>
</feature>
<comment type="domain">
    <text evidence="10">The long N-terminal helix forms part of the 'assembly lobe' of the SAGA deubiquitination module.</text>
</comment>
<dbReference type="RefSeq" id="XP_014666906.1">
    <property type="nucleotide sequence ID" value="XM_014811420.1"/>
</dbReference>
<dbReference type="PANTHER" id="PTHR46367:SF1">
    <property type="entry name" value="ATAXIN-7-LIKE PROTEIN 3"/>
    <property type="match status" value="1"/>
</dbReference>
<evidence type="ECO:0000259" key="12">
    <source>
        <dbReference type="PROSITE" id="PS51505"/>
    </source>
</evidence>
<evidence type="ECO:0000313" key="15">
    <source>
        <dbReference type="RefSeq" id="XP_014666907.1"/>
    </source>
</evidence>
<dbReference type="Pfam" id="PF08209">
    <property type="entry name" value="Sgf11"/>
    <property type="match status" value="1"/>
</dbReference>
<feature type="compositionally biased region" description="Acidic residues" evidence="11">
    <location>
        <begin position="166"/>
        <end position="176"/>
    </location>
</feature>
<feature type="compositionally biased region" description="Acidic residues" evidence="11">
    <location>
        <begin position="22"/>
        <end position="32"/>
    </location>
</feature>
<comment type="function">
    <text evidence="10">Component of the transcription regulatory histone acetylation (HAT) complex SAGA, a multiprotein complex that activates transcription by remodeling chromatin and mediating histone acetylation and deubiquitination. Within the SAGA complex, participates in a subcomplex that specifically deubiquitinates histone H2B. The SAGA complex is recruited to specific gene promoters by activators, where it is required for transcription.</text>
</comment>
<organism evidence="13 15">
    <name type="scientific">Priapulus caudatus</name>
    <name type="common">Priapulid worm</name>
    <dbReference type="NCBI Taxonomy" id="37621"/>
    <lineage>
        <taxon>Eukaryota</taxon>
        <taxon>Metazoa</taxon>
        <taxon>Ecdysozoa</taxon>
        <taxon>Scalidophora</taxon>
        <taxon>Priapulida</taxon>
        <taxon>Priapulimorpha</taxon>
        <taxon>Priapulimorphida</taxon>
        <taxon>Priapulidae</taxon>
        <taxon>Priapulus</taxon>
    </lineage>
</organism>
<feature type="compositionally biased region" description="Basic residues" evidence="11">
    <location>
        <begin position="332"/>
        <end position="346"/>
    </location>
</feature>
<dbReference type="Gene3D" id="6.10.140.1270">
    <property type="match status" value="1"/>
</dbReference>
<dbReference type="Gene3D" id="3.30.160.60">
    <property type="entry name" value="Classic Zinc Finger"/>
    <property type="match status" value="1"/>
</dbReference>
<accession>A0ABM1E3Y6</accession>
<feature type="region of interest" description="Disordered" evidence="11">
    <location>
        <begin position="14"/>
        <end position="50"/>
    </location>
</feature>
<comment type="subunit">
    <text evidence="10">Component of some SAGA transcription coactivator-HAT complexes. Within the SAGA complex, participates to a subcomplex of SAGA called the DUB module (deubiquitination module).</text>
</comment>
<dbReference type="PANTHER" id="PTHR46367">
    <property type="entry name" value="ATAXIN-7-LIKE PROTEIN 3"/>
    <property type="match status" value="1"/>
</dbReference>
<keyword evidence="8 10" id="KW-0804">Transcription</keyword>
<comment type="domain">
    <text evidence="10">The C-terminal SGF11-type zinc-finger domain forms part of the 'catalytic lobe' of the SAGA deubiquitination module.</text>
</comment>
<evidence type="ECO:0000256" key="2">
    <source>
        <dbReference type="ARBA" id="ARBA00022723"/>
    </source>
</evidence>